<dbReference type="GO" id="GO:0005524">
    <property type="term" value="F:ATP binding"/>
    <property type="evidence" value="ECO:0007669"/>
    <property type="project" value="UniProtKB-UniRule"/>
</dbReference>
<dbReference type="UniPathway" id="UPA00189">
    <property type="reaction ID" value="UER00296"/>
</dbReference>
<sequence>MDEIIVVDYGSQYTRLLARRIREFGVFSKVETPENIPITEDTVGIILSGGPASVYARDAPQINNAVLEKGIPVLGICYGMQLLSKVFGGEIRRGEKCEYGLTNIEIFNSFIFNAVPKKIQTWMSHGDIVSKLPEGFTLTAKSENGIIAGFESKEKHIYALQFHPEVSETEYGSEIIKNFIFNICKAKQSWRMEDFIETKIKEIKETVSNSKVIVAISGGVDSTVATVLSSKAIGENLVPIFVNHGFLRKIDLEVPKVLKVLGINIRTVDASKLFFERVKGVKDPEEKRKIIGKLFIEVFEDVAKPINAQYLLQGTIYSDVIESASASSLSSKIKSHHNVGGLPDVMHLKLIEPLRELFKDEVREVGKLMNIPDSILNRHPFPGPGLAIRIIGDVTPQKVEILRRVDDILYETLKETGEYDKIWQAFAVLLPVRSVGVKGDKRTYDYVVAIRAVDSFEGMTASWHPIPLEILRKISSKITGEIPEIGRVVYDITDKPPATIEWE</sequence>
<dbReference type="NCBIfam" id="TIGR00888">
    <property type="entry name" value="guaA_Nterm"/>
    <property type="match status" value="1"/>
</dbReference>
<dbReference type="InterPro" id="IPR022955">
    <property type="entry name" value="GMP_synthase"/>
</dbReference>
<dbReference type="Gene3D" id="3.30.300.10">
    <property type="match status" value="1"/>
</dbReference>
<dbReference type="InterPro" id="IPR004739">
    <property type="entry name" value="GMP_synth_GATase"/>
</dbReference>
<keyword evidence="5 9" id="KW-0332">GMP biosynthesis</keyword>
<comment type="catalytic activity">
    <reaction evidence="9">
        <text>XMP + L-glutamine + ATP + H2O = GMP + L-glutamate + AMP + diphosphate + 2 H(+)</text>
        <dbReference type="Rhea" id="RHEA:11680"/>
        <dbReference type="ChEBI" id="CHEBI:15377"/>
        <dbReference type="ChEBI" id="CHEBI:15378"/>
        <dbReference type="ChEBI" id="CHEBI:29985"/>
        <dbReference type="ChEBI" id="CHEBI:30616"/>
        <dbReference type="ChEBI" id="CHEBI:33019"/>
        <dbReference type="ChEBI" id="CHEBI:57464"/>
        <dbReference type="ChEBI" id="CHEBI:58115"/>
        <dbReference type="ChEBI" id="CHEBI:58359"/>
        <dbReference type="ChEBI" id="CHEBI:456215"/>
        <dbReference type="EC" id="6.3.5.2"/>
    </reaction>
</comment>
<evidence type="ECO:0000256" key="7">
    <source>
        <dbReference type="ARBA" id="ARBA00022840"/>
    </source>
</evidence>
<dbReference type="SUPFAM" id="SSF52402">
    <property type="entry name" value="Adenine nucleotide alpha hydrolases-like"/>
    <property type="match status" value="1"/>
</dbReference>
<dbReference type="NCBIfam" id="TIGR00884">
    <property type="entry name" value="guaA_Cterm"/>
    <property type="match status" value="1"/>
</dbReference>
<evidence type="ECO:0000256" key="3">
    <source>
        <dbReference type="ARBA" id="ARBA00022598"/>
    </source>
</evidence>
<feature type="active site" evidence="9">
    <location>
        <position position="165"/>
    </location>
</feature>
<evidence type="ECO:0000256" key="8">
    <source>
        <dbReference type="ARBA" id="ARBA00022962"/>
    </source>
</evidence>
<dbReference type="Pfam" id="PF00117">
    <property type="entry name" value="GATase"/>
    <property type="match status" value="1"/>
</dbReference>
<dbReference type="InterPro" id="IPR022310">
    <property type="entry name" value="NAD/GMP_synthase"/>
</dbReference>
<dbReference type="PRINTS" id="PR00099">
    <property type="entry name" value="CPSGATASE"/>
</dbReference>
<comment type="function">
    <text evidence="1 9">Catalyzes the synthesis of GMP from XMP.</text>
</comment>
<dbReference type="Gene3D" id="3.40.50.880">
    <property type="match status" value="1"/>
</dbReference>
<dbReference type="FunFam" id="3.40.50.880:FF:000001">
    <property type="entry name" value="GMP synthase [glutamine-hydrolyzing]"/>
    <property type="match status" value="1"/>
</dbReference>
<dbReference type="Pfam" id="PF02540">
    <property type="entry name" value="NAD_synthase"/>
    <property type="match status" value="1"/>
</dbReference>
<evidence type="ECO:0000256" key="6">
    <source>
        <dbReference type="ARBA" id="ARBA00022755"/>
    </source>
</evidence>
<evidence type="ECO:0000313" key="12">
    <source>
        <dbReference type="EMBL" id="HGW60271.1"/>
    </source>
</evidence>
<feature type="active site" description="Nucleophile" evidence="9">
    <location>
        <position position="77"/>
    </location>
</feature>
<dbReference type="PANTHER" id="PTHR11922:SF2">
    <property type="entry name" value="GMP SYNTHASE [GLUTAMINE-HYDROLYZING]"/>
    <property type="match status" value="1"/>
</dbReference>
<dbReference type="CDD" id="cd01742">
    <property type="entry name" value="GATase1_GMP_Synthase"/>
    <property type="match status" value="1"/>
</dbReference>
<dbReference type="EMBL" id="DTHV01000078">
    <property type="protein sequence ID" value="HGW60271.1"/>
    <property type="molecule type" value="Genomic_DNA"/>
</dbReference>
<evidence type="ECO:0000256" key="5">
    <source>
        <dbReference type="ARBA" id="ARBA00022749"/>
    </source>
</evidence>
<dbReference type="InterPro" id="IPR017926">
    <property type="entry name" value="GATASE"/>
</dbReference>
<dbReference type="GO" id="GO:0005829">
    <property type="term" value="C:cytosol"/>
    <property type="evidence" value="ECO:0007669"/>
    <property type="project" value="TreeGrafter"/>
</dbReference>
<evidence type="ECO:0000256" key="1">
    <source>
        <dbReference type="ARBA" id="ARBA00002332"/>
    </source>
</evidence>
<dbReference type="InterPro" id="IPR001674">
    <property type="entry name" value="GMP_synth_C"/>
</dbReference>
<name>A0A7C4TVM6_9BACT</name>
<keyword evidence="8 9" id="KW-0315">Glutamine amidotransferase</keyword>
<dbReference type="PROSITE" id="PS51553">
    <property type="entry name" value="GMPS_ATP_PPASE"/>
    <property type="match status" value="1"/>
</dbReference>
<dbReference type="PRINTS" id="PR00097">
    <property type="entry name" value="ANTSNTHASEII"/>
</dbReference>
<organism evidence="12">
    <name type="scientific">Caldisericum exile</name>
    <dbReference type="NCBI Taxonomy" id="693075"/>
    <lineage>
        <taxon>Bacteria</taxon>
        <taxon>Pseudomonadati</taxon>
        <taxon>Caldisericota/Cryosericota group</taxon>
        <taxon>Caldisericota</taxon>
        <taxon>Caldisericia</taxon>
        <taxon>Caldisericales</taxon>
        <taxon>Caldisericaceae</taxon>
        <taxon>Caldisericum</taxon>
    </lineage>
</organism>
<dbReference type="InterPro" id="IPR014729">
    <property type="entry name" value="Rossmann-like_a/b/a_fold"/>
</dbReference>
<feature type="active site" evidence="9">
    <location>
        <position position="163"/>
    </location>
</feature>
<comment type="subunit">
    <text evidence="9">Homodimer.</text>
</comment>
<reference evidence="12" key="1">
    <citation type="journal article" date="2020" name="mSystems">
        <title>Genome- and Community-Level Interaction Insights into Carbon Utilization and Element Cycling Functions of Hydrothermarchaeota in Hydrothermal Sediment.</title>
        <authorList>
            <person name="Zhou Z."/>
            <person name="Liu Y."/>
            <person name="Xu W."/>
            <person name="Pan J."/>
            <person name="Luo Z.H."/>
            <person name="Li M."/>
        </authorList>
    </citation>
    <scope>NUCLEOTIDE SEQUENCE [LARGE SCALE GENOMIC DNA]</scope>
    <source>
        <strain evidence="12">SpSt-794</strain>
    </source>
</reference>
<comment type="caution">
    <text evidence="12">The sequence shown here is derived from an EMBL/GenBank/DDBJ whole genome shotgun (WGS) entry which is preliminary data.</text>
</comment>
<proteinExistence type="inferred from homology"/>
<dbReference type="CDD" id="cd01997">
    <property type="entry name" value="GMP_synthase_C"/>
    <property type="match status" value="1"/>
</dbReference>
<accession>A0A7C4TVM6</accession>
<evidence type="ECO:0000256" key="4">
    <source>
        <dbReference type="ARBA" id="ARBA00022741"/>
    </source>
</evidence>
<evidence type="ECO:0000256" key="2">
    <source>
        <dbReference type="ARBA" id="ARBA00005153"/>
    </source>
</evidence>
<dbReference type="EC" id="6.3.5.2" evidence="9"/>
<feature type="domain" description="GMPS ATP-PPase" evidence="11">
    <location>
        <begin position="190"/>
        <end position="378"/>
    </location>
</feature>
<dbReference type="PROSITE" id="PS51273">
    <property type="entry name" value="GATASE_TYPE_1"/>
    <property type="match status" value="1"/>
</dbReference>
<dbReference type="Gene3D" id="3.40.50.620">
    <property type="entry name" value="HUPs"/>
    <property type="match status" value="1"/>
</dbReference>
<evidence type="ECO:0000256" key="10">
    <source>
        <dbReference type="PROSITE-ProRule" id="PRU00886"/>
    </source>
</evidence>
<dbReference type="AlphaFoldDB" id="A0A7C4TVM6"/>
<dbReference type="SUPFAM" id="SSF52317">
    <property type="entry name" value="Class I glutamine amidotransferase-like"/>
    <property type="match status" value="1"/>
</dbReference>
<protein>
    <recommendedName>
        <fullName evidence="9">GMP synthase [glutamine-hydrolyzing]</fullName>
        <ecNumber evidence="9">6.3.5.2</ecNumber>
    </recommendedName>
    <alternativeName>
        <fullName evidence="9">GMP synthetase</fullName>
    </alternativeName>
    <alternativeName>
        <fullName evidence="9">Glutamine amidotransferase</fullName>
    </alternativeName>
</protein>
<comment type="pathway">
    <text evidence="2 9">Purine metabolism; GMP biosynthesis; GMP from XMP (L-Gln route): step 1/1.</text>
</comment>
<dbReference type="Pfam" id="PF00958">
    <property type="entry name" value="GMP_synt_C"/>
    <property type="match status" value="1"/>
</dbReference>
<dbReference type="PANTHER" id="PTHR11922">
    <property type="entry name" value="GMP SYNTHASE-RELATED"/>
    <property type="match status" value="1"/>
</dbReference>
<dbReference type="HAMAP" id="MF_00344">
    <property type="entry name" value="GMP_synthase"/>
    <property type="match status" value="1"/>
</dbReference>
<evidence type="ECO:0000259" key="11">
    <source>
        <dbReference type="PROSITE" id="PS51553"/>
    </source>
</evidence>
<dbReference type="NCBIfam" id="NF000848">
    <property type="entry name" value="PRK00074.1"/>
    <property type="match status" value="1"/>
</dbReference>
<dbReference type="InterPro" id="IPR029062">
    <property type="entry name" value="Class_I_gatase-like"/>
</dbReference>
<dbReference type="PRINTS" id="PR00096">
    <property type="entry name" value="GATASE"/>
</dbReference>
<dbReference type="FunFam" id="3.30.300.10:FF:000002">
    <property type="entry name" value="GMP synthase [glutamine-hydrolyzing]"/>
    <property type="match status" value="1"/>
</dbReference>
<gene>
    <name evidence="9 12" type="primary">guaA</name>
    <name evidence="12" type="ORF">ENV82_02395</name>
</gene>
<dbReference type="GO" id="GO:0003921">
    <property type="term" value="F:GMP synthase activity"/>
    <property type="evidence" value="ECO:0007669"/>
    <property type="project" value="InterPro"/>
</dbReference>
<keyword evidence="6 9" id="KW-0658">Purine biosynthesis</keyword>
<dbReference type="SUPFAM" id="SSF54810">
    <property type="entry name" value="GMP synthetase C-terminal dimerisation domain"/>
    <property type="match status" value="1"/>
</dbReference>
<keyword evidence="3 9" id="KW-0436">Ligase</keyword>
<evidence type="ECO:0000256" key="9">
    <source>
        <dbReference type="HAMAP-Rule" id="MF_00344"/>
    </source>
</evidence>
<dbReference type="InterPro" id="IPR025777">
    <property type="entry name" value="GMPS_ATP_PPase_dom"/>
</dbReference>
<feature type="binding site" evidence="10">
    <location>
        <begin position="217"/>
        <end position="223"/>
    </location>
    <ligand>
        <name>ATP</name>
        <dbReference type="ChEBI" id="CHEBI:30616"/>
    </ligand>
</feature>
<keyword evidence="7 9" id="KW-0067">ATP-binding</keyword>
<keyword evidence="4 9" id="KW-0547">Nucleotide-binding</keyword>